<protein>
    <submittedName>
        <fullName evidence="1">Uncharacterized protein</fullName>
    </submittedName>
</protein>
<dbReference type="EMBL" id="QFZK01000035">
    <property type="protein sequence ID" value="RFO94678.1"/>
    <property type="molecule type" value="Genomic_DNA"/>
</dbReference>
<dbReference type="AlphaFoldDB" id="A0A3E1R5M0"/>
<name>A0A3E1R5M0_9BURK</name>
<proteinExistence type="predicted"/>
<sequence length="71" mass="7952">MEPARANAVLRPKESGHYAAKIHASAEAPQGTRAKRWMIDPLPASELDHFIQAFSACHWGALRTPVFRAWQ</sequence>
<comment type="caution">
    <text evidence="1">The sequence shown here is derived from an EMBL/GenBank/DDBJ whole genome shotgun (WGS) entry which is preliminary data.</text>
</comment>
<evidence type="ECO:0000313" key="1">
    <source>
        <dbReference type="EMBL" id="RFO94678.1"/>
    </source>
</evidence>
<gene>
    <name evidence="1" type="ORF">DIC66_22335</name>
</gene>
<accession>A0A3E1R5M0</accession>
<reference evidence="1 2" key="1">
    <citation type="submission" date="2018-05" db="EMBL/GenBank/DDBJ databases">
        <title>Rhodoferax soyangensis sp.nov., isolated from an oligotrophic freshwater lake.</title>
        <authorList>
            <person name="Park M."/>
        </authorList>
    </citation>
    <scope>NUCLEOTIDE SEQUENCE [LARGE SCALE GENOMIC DNA]</scope>
    <source>
        <strain evidence="1 2">IMCC26218</strain>
    </source>
</reference>
<keyword evidence="2" id="KW-1185">Reference proteome</keyword>
<evidence type="ECO:0000313" key="2">
    <source>
        <dbReference type="Proteomes" id="UP000260665"/>
    </source>
</evidence>
<dbReference type="Proteomes" id="UP000260665">
    <property type="component" value="Unassembled WGS sequence"/>
</dbReference>
<organism evidence="1 2">
    <name type="scientific">Rhodoferax lacus</name>
    <dbReference type="NCBI Taxonomy" id="2184758"/>
    <lineage>
        <taxon>Bacteria</taxon>
        <taxon>Pseudomonadati</taxon>
        <taxon>Pseudomonadota</taxon>
        <taxon>Betaproteobacteria</taxon>
        <taxon>Burkholderiales</taxon>
        <taxon>Comamonadaceae</taxon>
        <taxon>Rhodoferax</taxon>
    </lineage>
</organism>